<feature type="transmembrane region" description="Helical" evidence="6">
    <location>
        <begin position="26"/>
        <end position="46"/>
    </location>
</feature>
<accession>A0ABU1JMI9</accession>
<keyword evidence="5 6" id="KW-0472">Membrane</keyword>
<name>A0ABU1JMI9_9PROT</name>
<reference evidence="7 8" key="1">
    <citation type="submission" date="2023-07" db="EMBL/GenBank/DDBJ databases">
        <title>Sorghum-associated microbial communities from plants grown in Nebraska, USA.</title>
        <authorList>
            <person name="Schachtman D."/>
        </authorList>
    </citation>
    <scope>NUCLEOTIDE SEQUENCE [LARGE SCALE GENOMIC DNA]</scope>
    <source>
        <strain evidence="7 8">584</strain>
    </source>
</reference>
<proteinExistence type="predicted"/>
<evidence type="ECO:0000256" key="1">
    <source>
        <dbReference type="ARBA" id="ARBA00004651"/>
    </source>
</evidence>
<feature type="transmembrane region" description="Helical" evidence="6">
    <location>
        <begin position="84"/>
        <end position="105"/>
    </location>
</feature>
<keyword evidence="8" id="KW-1185">Reference proteome</keyword>
<gene>
    <name evidence="7" type="ORF">E9232_002345</name>
</gene>
<dbReference type="Pfam" id="PF03626">
    <property type="entry name" value="COX4_pro"/>
    <property type="match status" value="1"/>
</dbReference>
<feature type="transmembrane region" description="Helical" evidence="6">
    <location>
        <begin position="58"/>
        <end position="78"/>
    </location>
</feature>
<keyword evidence="4 6" id="KW-1133">Transmembrane helix</keyword>
<dbReference type="RefSeq" id="WP_309794155.1">
    <property type="nucleotide sequence ID" value="NZ_JAVDPW010000004.1"/>
</dbReference>
<sequence length="121" mass="13774">MAHAAHAHDDDIHPHTAHAQGQQHPIRLYLVVWGWLFVLSACSYMVDYVGLQGYLRWGLILLFMMLKAGLIVAVFMHMAWERLALIYAILVPPVVLLVFVALMVLESDYTLLTRMLFLGGR</sequence>
<evidence type="ECO:0000313" key="7">
    <source>
        <dbReference type="EMBL" id="MDR6289824.1"/>
    </source>
</evidence>
<keyword evidence="3 6" id="KW-0812">Transmembrane</keyword>
<organism evidence="7 8">
    <name type="scientific">Inquilinus ginsengisoli</name>
    <dbReference type="NCBI Taxonomy" id="363840"/>
    <lineage>
        <taxon>Bacteria</taxon>
        <taxon>Pseudomonadati</taxon>
        <taxon>Pseudomonadota</taxon>
        <taxon>Alphaproteobacteria</taxon>
        <taxon>Rhodospirillales</taxon>
        <taxon>Rhodospirillaceae</taxon>
        <taxon>Inquilinus</taxon>
    </lineage>
</organism>
<dbReference type="InterPro" id="IPR005171">
    <property type="entry name" value="Cyt_c_oxidase_su4_prok"/>
</dbReference>
<keyword evidence="2" id="KW-1003">Cell membrane</keyword>
<evidence type="ECO:0000256" key="3">
    <source>
        <dbReference type="ARBA" id="ARBA00022692"/>
    </source>
</evidence>
<comment type="subcellular location">
    <subcellularLocation>
        <location evidence="1">Cell membrane</location>
        <topology evidence="1">Multi-pass membrane protein</topology>
    </subcellularLocation>
</comment>
<evidence type="ECO:0000256" key="6">
    <source>
        <dbReference type="SAM" id="Phobius"/>
    </source>
</evidence>
<evidence type="ECO:0000256" key="5">
    <source>
        <dbReference type="ARBA" id="ARBA00023136"/>
    </source>
</evidence>
<evidence type="ECO:0000256" key="4">
    <source>
        <dbReference type="ARBA" id="ARBA00022989"/>
    </source>
</evidence>
<evidence type="ECO:0000313" key="8">
    <source>
        <dbReference type="Proteomes" id="UP001262410"/>
    </source>
</evidence>
<protein>
    <submittedName>
        <fullName evidence="7">Cytochrome c oxidase subunit IV</fullName>
    </submittedName>
</protein>
<evidence type="ECO:0000256" key="2">
    <source>
        <dbReference type="ARBA" id="ARBA00022475"/>
    </source>
</evidence>
<dbReference type="Proteomes" id="UP001262410">
    <property type="component" value="Unassembled WGS sequence"/>
</dbReference>
<dbReference type="EMBL" id="JAVDPW010000004">
    <property type="protein sequence ID" value="MDR6289824.1"/>
    <property type="molecule type" value="Genomic_DNA"/>
</dbReference>
<comment type="caution">
    <text evidence="7">The sequence shown here is derived from an EMBL/GenBank/DDBJ whole genome shotgun (WGS) entry which is preliminary data.</text>
</comment>